<dbReference type="AlphaFoldDB" id="A0A8J3JJC4"/>
<dbReference type="CDD" id="cd06170">
    <property type="entry name" value="LuxR_C_like"/>
    <property type="match status" value="1"/>
</dbReference>
<evidence type="ECO:0000313" key="5">
    <source>
        <dbReference type="EMBL" id="GIF81502.1"/>
    </source>
</evidence>
<dbReference type="InterPro" id="IPR016032">
    <property type="entry name" value="Sig_transdc_resp-reg_C-effctor"/>
</dbReference>
<accession>A0A8J3JJC4</accession>
<evidence type="ECO:0000259" key="4">
    <source>
        <dbReference type="PROSITE" id="PS50043"/>
    </source>
</evidence>
<evidence type="ECO:0000313" key="6">
    <source>
        <dbReference type="Proteomes" id="UP000601223"/>
    </source>
</evidence>
<feature type="domain" description="HTH luxR-type" evidence="4">
    <location>
        <begin position="374"/>
        <end position="439"/>
    </location>
</feature>
<sequence>MGERVTAARSLAESFLDDARTADPVTLRAVVRRLEELRGRSPDDEVELLFHTAAGVVGVRTRQPYASRHLDTALRLFDPDRFGQDELYLECALLCALSAIRPHEARARFAHLVDRLDAPPARLARLLTMIGLGDAWSGDVARGQAALSRARALAIEAGRVDIQAEATSFLAKVEALRGDTAAASEHLSEARGLAARAASSWVAAHLAECAAPLHLVNGDVQAWVGVLEFLVGTAVGANSGLFYEHRWELATHHALHGDRAQALRLLAAIPDPPLEWPGAPALPAWRAWITDPDDPETMARFERSLTGLNRPAERLSRARMAWLLGERHAWLGRRADAIRLLETAASGYAAMGAGGPLTRVSVALDRVAAPVPVSPRQDLPLTPTELRVAQSVAVGMSNRETADQLGVSAKTVEFHLANIFRKLAVRNRTELAASLTRPAGA</sequence>
<gene>
    <name evidence="5" type="ORF">Cba03nite_28510</name>
</gene>
<dbReference type="PROSITE" id="PS50043">
    <property type="entry name" value="HTH_LUXR_2"/>
    <property type="match status" value="1"/>
</dbReference>
<dbReference type="PANTHER" id="PTHR44688">
    <property type="entry name" value="DNA-BINDING TRANSCRIPTIONAL ACTIVATOR DEVR_DOSR"/>
    <property type="match status" value="1"/>
</dbReference>
<name>A0A8J3JJC4_9ACTN</name>
<dbReference type="InterPro" id="IPR000792">
    <property type="entry name" value="Tscrpt_reg_LuxR_C"/>
</dbReference>
<protein>
    <recommendedName>
        <fullName evidence="4">HTH luxR-type domain-containing protein</fullName>
    </recommendedName>
</protein>
<dbReference type="InterPro" id="IPR036388">
    <property type="entry name" value="WH-like_DNA-bd_sf"/>
</dbReference>
<dbReference type="GO" id="GO:0006355">
    <property type="term" value="P:regulation of DNA-templated transcription"/>
    <property type="evidence" value="ECO:0007669"/>
    <property type="project" value="InterPro"/>
</dbReference>
<reference evidence="5 6" key="1">
    <citation type="submission" date="2021-01" db="EMBL/GenBank/DDBJ databases">
        <title>Whole genome shotgun sequence of Catellatospora bangladeshensis NBRC 107357.</title>
        <authorList>
            <person name="Komaki H."/>
            <person name="Tamura T."/>
        </authorList>
    </citation>
    <scope>NUCLEOTIDE SEQUENCE [LARGE SCALE GENOMIC DNA]</scope>
    <source>
        <strain evidence="5 6">NBRC 107357</strain>
    </source>
</reference>
<keyword evidence="2" id="KW-0238">DNA-binding</keyword>
<dbReference type="PRINTS" id="PR00038">
    <property type="entry name" value="HTHLUXR"/>
</dbReference>
<dbReference type="Pfam" id="PF00196">
    <property type="entry name" value="GerE"/>
    <property type="match status" value="1"/>
</dbReference>
<keyword evidence="6" id="KW-1185">Reference proteome</keyword>
<dbReference type="Gene3D" id="1.10.10.10">
    <property type="entry name" value="Winged helix-like DNA-binding domain superfamily/Winged helix DNA-binding domain"/>
    <property type="match status" value="1"/>
</dbReference>
<comment type="caution">
    <text evidence="5">The sequence shown here is derived from an EMBL/GenBank/DDBJ whole genome shotgun (WGS) entry which is preliminary data.</text>
</comment>
<proteinExistence type="predicted"/>
<dbReference type="SUPFAM" id="SSF46894">
    <property type="entry name" value="C-terminal effector domain of the bipartite response regulators"/>
    <property type="match status" value="1"/>
</dbReference>
<keyword evidence="3" id="KW-0804">Transcription</keyword>
<evidence type="ECO:0000256" key="2">
    <source>
        <dbReference type="ARBA" id="ARBA00023125"/>
    </source>
</evidence>
<dbReference type="EMBL" id="BONF01000014">
    <property type="protein sequence ID" value="GIF81502.1"/>
    <property type="molecule type" value="Genomic_DNA"/>
</dbReference>
<evidence type="ECO:0000256" key="3">
    <source>
        <dbReference type="ARBA" id="ARBA00023163"/>
    </source>
</evidence>
<dbReference type="GO" id="GO:0003677">
    <property type="term" value="F:DNA binding"/>
    <property type="evidence" value="ECO:0007669"/>
    <property type="project" value="UniProtKB-KW"/>
</dbReference>
<dbReference type="Proteomes" id="UP000601223">
    <property type="component" value="Unassembled WGS sequence"/>
</dbReference>
<dbReference type="SMART" id="SM00421">
    <property type="entry name" value="HTH_LUXR"/>
    <property type="match status" value="1"/>
</dbReference>
<evidence type="ECO:0000256" key="1">
    <source>
        <dbReference type="ARBA" id="ARBA00023015"/>
    </source>
</evidence>
<keyword evidence="1" id="KW-0805">Transcription regulation</keyword>
<dbReference type="PANTHER" id="PTHR44688:SF16">
    <property type="entry name" value="DNA-BINDING TRANSCRIPTIONAL ACTIVATOR DEVR_DOSR"/>
    <property type="match status" value="1"/>
</dbReference>
<organism evidence="5 6">
    <name type="scientific">Catellatospora bangladeshensis</name>
    <dbReference type="NCBI Taxonomy" id="310355"/>
    <lineage>
        <taxon>Bacteria</taxon>
        <taxon>Bacillati</taxon>
        <taxon>Actinomycetota</taxon>
        <taxon>Actinomycetes</taxon>
        <taxon>Micromonosporales</taxon>
        <taxon>Micromonosporaceae</taxon>
        <taxon>Catellatospora</taxon>
    </lineage>
</organism>